<evidence type="ECO:0000313" key="2">
    <source>
        <dbReference type="Proteomes" id="UP000886595"/>
    </source>
</evidence>
<organism evidence="1 2">
    <name type="scientific">Brassica carinata</name>
    <name type="common">Ethiopian mustard</name>
    <name type="synonym">Abyssinian cabbage</name>
    <dbReference type="NCBI Taxonomy" id="52824"/>
    <lineage>
        <taxon>Eukaryota</taxon>
        <taxon>Viridiplantae</taxon>
        <taxon>Streptophyta</taxon>
        <taxon>Embryophyta</taxon>
        <taxon>Tracheophyta</taxon>
        <taxon>Spermatophyta</taxon>
        <taxon>Magnoliopsida</taxon>
        <taxon>eudicotyledons</taxon>
        <taxon>Gunneridae</taxon>
        <taxon>Pentapetalae</taxon>
        <taxon>rosids</taxon>
        <taxon>malvids</taxon>
        <taxon>Brassicales</taxon>
        <taxon>Brassicaceae</taxon>
        <taxon>Brassiceae</taxon>
        <taxon>Brassica</taxon>
    </lineage>
</organism>
<protein>
    <submittedName>
        <fullName evidence="1">Uncharacterized protein</fullName>
    </submittedName>
</protein>
<reference evidence="1 2" key="1">
    <citation type="submission" date="2020-02" db="EMBL/GenBank/DDBJ databases">
        <authorList>
            <person name="Ma Q."/>
            <person name="Huang Y."/>
            <person name="Song X."/>
            <person name="Pei D."/>
        </authorList>
    </citation>
    <scope>NUCLEOTIDE SEQUENCE [LARGE SCALE GENOMIC DNA]</scope>
    <source>
        <strain evidence="1">Sxm20200214</strain>
        <tissue evidence="1">Leaf</tissue>
    </source>
</reference>
<sequence length="126" mass="14642">MASKEPEEGVFVGFTSSYSSELKSRATSRRRLTLEVTQELCRTLVMEPRTRCIDCRERFQKYVNSASCDEDVTCMLLDCRDHKYAEMALLEIPDVFGARWLVHDDPRGLCRTLVWELVLIVQFSQK</sequence>
<gene>
    <name evidence="1" type="ORF">Bca52824_024697</name>
</gene>
<name>A0A8X7VLM7_BRACI</name>
<keyword evidence="2" id="KW-1185">Reference proteome</keyword>
<dbReference type="Proteomes" id="UP000886595">
    <property type="component" value="Unassembled WGS sequence"/>
</dbReference>
<evidence type="ECO:0000313" key="1">
    <source>
        <dbReference type="EMBL" id="KAG2313140.1"/>
    </source>
</evidence>
<dbReference type="EMBL" id="JAAMPC010000005">
    <property type="protein sequence ID" value="KAG2313140.1"/>
    <property type="molecule type" value="Genomic_DNA"/>
</dbReference>
<accession>A0A8X7VLM7</accession>
<proteinExistence type="predicted"/>
<dbReference type="AlphaFoldDB" id="A0A8X7VLM7"/>
<comment type="caution">
    <text evidence="1">The sequence shown here is derived from an EMBL/GenBank/DDBJ whole genome shotgun (WGS) entry which is preliminary data.</text>
</comment>